<dbReference type="InterPro" id="IPR013325">
    <property type="entry name" value="RNA_pol_sigma_r2"/>
</dbReference>
<evidence type="ECO:0000256" key="1">
    <source>
        <dbReference type="ARBA" id="ARBA00023015"/>
    </source>
</evidence>
<organism evidence="5 6">
    <name type="scientific">Candidatus Liptonbacteria bacterium RIFCSPLOWO2_01_FULL_52_25</name>
    <dbReference type="NCBI Taxonomy" id="1798650"/>
    <lineage>
        <taxon>Bacteria</taxon>
        <taxon>Candidatus Liptoniibacteriota</taxon>
    </lineage>
</organism>
<dbReference type="GO" id="GO:0006352">
    <property type="term" value="P:DNA-templated transcription initiation"/>
    <property type="evidence" value="ECO:0007669"/>
    <property type="project" value="InterPro"/>
</dbReference>
<dbReference type="NCBIfam" id="TIGR02937">
    <property type="entry name" value="sigma70-ECF"/>
    <property type="match status" value="1"/>
</dbReference>
<gene>
    <name evidence="5" type="ORF">A2945_00560</name>
</gene>
<keyword evidence="3" id="KW-0804">Transcription</keyword>
<comment type="caution">
    <text evidence="5">The sequence shown here is derived from an EMBL/GenBank/DDBJ whole genome shotgun (WGS) entry which is preliminary data.</text>
</comment>
<name>A0A1G2CF22_9BACT</name>
<feature type="domain" description="RNA polymerase sigma-70 region 2" evidence="4">
    <location>
        <begin position="28"/>
        <end position="94"/>
    </location>
</feature>
<dbReference type="EMBL" id="MHLA01000010">
    <property type="protein sequence ID" value="OGY99985.1"/>
    <property type="molecule type" value="Genomic_DNA"/>
</dbReference>
<dbReference type="GO" id="GO:0016987">
    <property type="term" value="F:sigma factor activity"/>
    <property type="evidence" value="ECO:0007669"/>
    <property type="project" value="UniProtKB-KW"/>
</dbReference>
<evidence type="ECO:0000256" key="3">
    <source>
        <dbReference type="ARBA" id="ARBA00023163"/>
    </source>
</evidence>
<keyword evidence="2" id="KW-0731">Sigma factor</keyword>
<sequence>MPKAKTTNTDRELIANALNGDESAYTALYKRHRGKVFALILRVFRNREDAQDATQDTFLRAFKRIRTFRGESAFSSWLCSVGINETLKELKKRRAKSRTGYVIPIEELYSASLGNESVVVQPNRSANSLTFESHDRADIGAPESFSKAITTNDFVEKLLAQLKKTAPGYHAVIVGKCLHDLEHQEIAARNKCSIGNSKSQNHKGLRTLLLFTAQIMGIRIKFGNAKIGDIRKVLKPLIERRIMAH</sequence>
<dbReference type="InterPro" id="IPR014284">
    <property type="entry name" value="RNA_pol_sigma-70_dom"/>
</dbReference>
<proteinExistence type="predicted"/>
<dbReference type="InterPro" id="IPR039425">
    <property type="entry name" value="RNA_pol_sigma-70-like"/>
</dbReference>
<dbReference type="Proteomes" id="UP000178880">
    <property type="component" value="Unassembled WGS sequence"/>
</dbReference>
<dbReference type="PANTHER" id="PTHR43133">
    <property type="entry name" value="RNA POLYMERASE ECF-TYPE SIGMA FACTO"/>
    <property type="match status" value="1"/>
</dbReference>
<evidence type="ECO:0000259" key="4">
    <source>
        <dbReference type="Pfam" id="PF04542"/>
    </source>
</evidence>
<dbReference type="Pfam" id="PF04542">
    <property type="entry name" value="Sigma70_r2"/>
    <property type="match status" value="1"/>
</dbReference>
<protein>
    <recommendedName>
        <fullName evidence="4">RNA polymerase sigma-70 region 2 domain-containing protein</fullName>
    </recommendedName>
</protein>
<dbReference type="InterPro" id="IPR007627">
    <property type="entry name" value="RNA_pol_sigma70_r2"/>
</dbReference>
<evidence type="ECO:0000256" key="2">
    <source>
        <dbReference type="ARBA" id="ARBA00023082"/>
    </source>
</evidence>
<evidence type="ECO:0000313" key="5">
    <source>
        <dbReference type="EMBL" id="OGY99985.1"/>
    </source>
</evidence>
<dbReference type="Gene3D" id="1.10.1740.10">
    <property type="match status" value="1"/>
</dbReference>
<accession>A0A1G2CF22</accession>
<dbReference type="AlphaFoldDB" id="A0A1G2CF22"/>
<dbReference type="STRING" id="1798650.A2945_00560"/>
<evidence type="ECO:0000313" key="6">
    <source>
        <dbReference type="Proteomes" id="UP000178880"/>
    </source>
</evidence>
<dbReference type="SUPFAM" id="SSF88946">
    <property type="entry name" value="Sigma2 domain of RNA polymerase sigma factors"/>
    <property type="match status" value="1"/>
</dbReference>
<dbReference type="PANTHER" id="PTHR43133:SF51">
    <property type="entry name" value="RNA POLYMERASE SIGMA FACTOR"/>
    <property type="match status" value="1"/>
</dbReference>
<reference evidence="5 6" key="1">
    <citation type="journal article" date="2016" name="Nat. Commun.">
        <title>Thousands of microbial genomes shed light on interconnected biogeochemical processes in an aquifer system.</title>
        <authorList>
            <person name="Anantharaman K."/>
            <person name="Brown C.T."/>
            <person name="Hug L.A."/>
            <person name="Sharon I."/>
            <person name="Castelle C.J."/>
            <person name="Probst A.J."/>
            <person name="Thomas B.C."/>
            <person name="Singh A."/>
            <person name="Wilkins M.J."/>
            <person name="Karaoz U."/>
            <person name="Brodie E.L."/>
            <person name="Williams K.H."/>
            <person name="Hubbard S.S."/>
            <person name="Banfield J.F."/>
        </authorList>
    </citation>
    <scope>NUCLEOTIDE SEQUENCE [LARGE SCALE GENOMIC DNA]</scope>
</reference>
<keyword evidence="1" id="KW-0805">Transcription regulation</keyword>